<proteinExistence type="predicted"/>
<dbReference type="Proteomes" id="UP000070328">
    <property type="component" value="Unassembled WGS sequence"/>
</dbReference>
<gene>
    <name evidence="2" type="ORF">CSIM01_01713</name>
</gene>
<evidence type="ECO:0000256" key="1">
    <source>
        <dbReference type="SAM" id="MobiDB-lite"/>
    </source>
</evidence>
<keyword evidence="3" id="KW-1185">Reference proteome</keyword>
<feature type="region of interest" description="Disordered" evidence="1">
    <location>
        <begin position="110"/>
        <end position="142"/>
    </location>
</feature>
<accession>A0A135T476</accession>
<comment type="caution">
    <text evidence="2">The sequence shown here is derived from an EMBL/GenBank/DDBJ whole genome shotgun (WGS) entry which is preliminary data.</text>
</comment>
<dbReference type="EMBL" id="JFBX01000289">
    <property type="protein sequence ID" value="KXH42959.1"/>
    <property type="molecule type" value="Genomic_DNA"/>
</dbReference>
<name>A0A135T476_9PEZI</name>
<dbReference type="AlphaFoldDB" id="A0A135T476"/>
<evidence type="ECO:0000313" key="3">
    <source>
        <dbReference type="Proteomes" id="UP000070328"/>
    </source>
</evidence>
<dbReference type="OrthoDB" id="10445393at2759"/>
<organism evidence="2 3">
    <name type="scientific">Colletotrichum simmondsii</name>
    <dbReference type="NCBI Taxonomy" id="703756"/>
    <lineage>
        <taxon>Eukaryota</taxon>
        <taxon>Fungi</taxon>
        <taxon>Dikarya</taxon>
        <taxon>Ascomycota</taxon>
        <taxon>Pezizomycotina</taxon>
        <taxon>Sordariomycetes</taxon>
        <taxon>Hypocreomycetidae</taxon>
        <taxon>Glomerellales</taxon>
        <taxon>Glomerellaceae</taxon>
        <taxon>Colletotrichum</taxon>
        <taxon>Colletotrichum acutatum species complex</taxon>
    </lineage>
</organism>
<feature type="compositionally biased region" description="Basic residues" evidence="1">
    <location>
        <begin position="133"/>
        <end position="142"/>
    </location>
</feature>
<protein>
    <submittedName>
        <fullName evidence="2">Uncharacterized protein</fullName>
    </submittedName>
</protein>
<evidence type="ECO:0000313" key="2">
    <source>
        <dbReference type="EMBL" id="KXH42959.1"/>
    </source>
</evidence>
<sequence length="142" mass="15169">MIRTEKLTSSHAPQGASLSVFHTSSFGLQPTDICYSLSKNPDPSYFTCLSSCPCTAGFSTNCCQDPPFCALKPTRNGRPQLPPVPAILPVATTMDNADPGAPILGMIVPPAARRREPPSNLQGQASYEPVKAYSKRRTSCSP</sequence>
<reference evidence="2 3" key="1">
    <citation type="submission" date="2014-02" db="EMBL/GenBank/DDBJ databases">
        <title>The genome sequence of Colletotrichum simmondsii CBS122122.</title>
        <authorList>
            <person name="Baroncelli R."/>
            <person name="Thon M.R."/>
        </authorList>
    </citation>
    <scope>NUCLEOTIDE SEQUENCE [LARGE SCALE GENOMIC DNA]</scope>
    <source>
        <strain evidence="2 3">CBS122122</strain>
    </source>
</reference>